<sequence length="176" mass="19628">MTKPNYRGEAQLLSWSDTPAGRKITFLLPDEGEEHPFKPFKTGPKYGQAFAVITQPVDYDNPEGEGEPKAGEPVKSVAGYAKAPPTESQICGMLCNDPGFQEWVAESYAGIWDGWRRDRPGACLTEICTIVTREIVGVQSRSELDRPTPTNTHIESWQALRAQYEIDTGKIAEKRR</sequence>
<dbReference type="EMBL" id="JAAQPH010000045">
    <property type="protein sequence ID" value="NIA72447.1"/>
    <property type="molecule type" value="Genomic_DNA"/>
</dbReference>
<proteinExistence type="predicted"/>
<name>A0A967KDT4_9PROT</name>
<evidence type="ECO:0000313" key="1">
    <source>
        <dbReference type="EMBL" id="NIA72447.1"/>
    </source>
</evidence>
<keyword evidence="2" id="KW-1185">Reference proteome</keyword>
<dbReference type="RefSeq" id="WP_167231862.1">
    <property type="nucleotide sequence ID" value="NZ_JAAQPH010000045.1"/>
</dbReference>
<protein>
    <submittedName>
        <fullName evidence="1">Uncharacterized protein</fullName>
    </submittedName>
</protein>
<organism evidence="1 2">
    <name type="scientific">Pelagibius litoralis</name>
    <dbReference type="NCBI Taxonomy" id="374515"/>
    <lineage>
        <taxon>Bacteria</taxon>
        <taxon>Pseudomonadati</taxon>
        <taxon>Pseudomonadota</taxon>
        <taxon>Alphaproteobacteria</taxon>
        <taxon>Rhodospirillales</taxon>
        <taxon>Rhodovibrionaceae</taxon>
        <taxon>Pelagibius</taxon>
    </lineage>
</organism>
<evidence type="ECO:0000313" key="2">
    <source>
        <dbReference type="Proteomes" id="UP000761264"/>
    </source>
</evidence>
<reference evidence="1" key="1">
    <citation type="submission" date="2020-03" db="EMBL/GenBank/DDBJ databases">
        <title>Genome of Pelagibius litoralis DSM 21314T.</title>
        <authorList>
            <person name="Wang G."/>
        </authorList>
    </citation>
    <scope>NUCLEOTIDE SEQUENCE</scope>
    <source>
        <strain evidence="1">DSM 21314</strain>
    </source>
</reference>
<dbReference type="Proteomes" id="UP000761264">
    <property type="component" value="Unassembled WGS sequence"/>
</dbReference>
<comment type="caution">
    <text evidence="1">The sequence shown here is derived from an EMBL/GenBank/DDBJ whole genome shotgun (WGS) entry which is preliminary data.</text>
</comment>
<dbReference type="AlphaFoldDB" id="A0A967KDT4"/>
<gene>
    <name evidence="1" type="ORF">HBA54_28060</name>
</gene>
<accession>A0A967KDT4</accession>